<name>A0A0F4LHU0_9LACO</name>
<dbReference type="Proteomes" id="UP000033533">
    <property type="component" value="Unassembled WGS sequence"/>
</dbReference>
<dbReference type="AlphaFoldDB" id="A0A0F4LHU0"/>
<reference evidence="1 2" key="1">
    <citation type="submission" date="2014-12" db="EMBL/GenBank/DDBJ databases">
        <title>Comparative genomics of the lactic acid bacteria isolated from the honey bee gut.</title>
        <authorList>
            <person name="Ellegaard K.M."/>
            <person name="Tamarit D."/>
            <person name="Javelind E."/>
            <person name="Olofsson T."/>
            <person name="Andersson S.G."/>
            <person name="Vasquez A."/>
        </authorList>
    </citation>
    <scope>NUCLEOTIDE SEQUENCE [LARGE SCALE GENOMIC DNA]</scope>
    <source>
        <strain evidence="1 2">Biut2</strain>
    </source>
</reference>
<dbReference type="PATRIC" id="fig|1218493.3.peg.497"/>
<accession>A0A0F4LHU0</accession>
<sequence length="180" mass="21228">MMNPYVRDKQNKFVYPGQKFEVMYGVRAHNQLYYQIANQTFISAEFVNMDLTPEDIAPYQNKQVLAKPQKDVHVYRFPDNQSKTNKVLPANTLFKIENFNGSPKSLWLYTSLGWVKANDILFYGFFDQSSWQNYRHLPRISRYSNIALTPYLPLQSAKPLNTWQQIKQIQKLSTKKVLHN</sequence>
<evidence type="ECO:0000313" key="2">
    <source>
        <dbReference type="Proteomes" id="UP000033533"/>
    </source>
</evidence>
<evidence type="ECO:0000313" key="1">
    <source>
        <dbReference type="EMBL" id="KJY58150.1"/>
    </source>
</evidence>
<dbReference type="HOGENOM" id="CLU_1499375_0_0_9"/>
<organism evidence="1 2">
    <name type="scientific">Lactobacillus kullabergensis</name>
    <dbReference type="NCBI Taxonomy" id="1218493"/>
    <lineage>
        <taxon>Bacteria</taxon>
        <taxon>Bacillati</taxon>
        <taxon>Bacillota</taxon>
        <taxon>Bacilli</taxon>
        <taxon>Lactobacillales</taxon>
        <taxon>Lactobacillaceae</taxon>
        <taxon>Lactobacillus</taxon>
    </lineage>
</organism>
<comment type="caution">
    <text evidence="1">The sequence shown here is derived from an EMBL/GenBank/DDBJ whole genome shotgun (WGS) entry which is preliminary data.</text>
</comment>
<gene>
    <name evidence="1" type="ORF">JF76_04670A</name>
</gene>
<proteinExistence type="predicted"/>
<dbReference type="STRING" id="1218493.JF76_04670A"/>
<protein>
    <submittedName>
        <fullName evidence="1">Glycerophosphoryl diester phosphodiesterase</fullName>
    </submittedName>
</protein>
<dbReference type="EMBL" id="JXBY01000011">
    <property type="protein sequence ID" value="KJY58150.1"/>
    <property type="molecule type" value="Genomic_DNA"/>
</dbReference>
<feature type="non-terminal residue" evidence="1">
    <location>
        <position position="1"/>
    </location>
</feature>